<feature type="coiled-coil region" evidence="1">
    <location>
        <begin position="64"/>
        <end position="91"/>
    </location>
</feature>
<evidence type="ECO:0000256" key="1">
    <source>
        <dbReference type="SAM" id="Coils"/>
    </source>
</evidence>
<organism evidence="2 3">
    <name type="scientific">Candidatus Fimimorpha faecalis</name>
    <dbReference type="NCBI Taxonomy" id="2840824"/>
    <lineage>
        <taxon>Bacteria</taxon>
        <taxon>Bacillati</taxon>
        <taxon>Bacillota</taxon>
        <taxon>Clostridia</taxon>
        <taxon>Eubacteriales</taxon>
        <taxon>Candidatus Fimimorpha</taxon>
    </lineage>
</organism>
<protein>
    <recommendedName>
        <fullName evidence="4">ATPase</fullName>
    </recommendedName>
</protein>
<keyword evidence="1" id="KW-0175">Coiled coil</keyword>
<dbReference type="EMBL" id="DVHN01000020">
    <property type="protein sequence ID" value="HIR87703.1"/>
    <property type="molecule type" value="Genomic_DNA"/>
</dbReference>
<evidence type="ECO:0008006" key="4">
    <source>
        <dbReference type="Google" id="ProtNLM"/>
    </source>
</evidence>
<reference evidence="2" key="1">
    <citation type="submission" date="2020-10" db="EMBL/GenBank/DDBJ databases">
        <authorList>
            <person name="Gilroy R."/>
        </authorList>
    </citation>
    <scope>NUCLEOTIDE SEQUENCE</scope>
    <source>
        <strain evidence="2">ChiW13-3771</strain>
    </source>
</reference>
<dbReference type="AlphaFoldDB" id="A0A9D1JC12"/>
<sequence>MEDVLKRLYEIESAASAVKKNTERKKQLLDLTMKRKTQEFDEATARDTNAALAKQKSQLHAQIEKDLARQVQEIETALQSLEQEYSSHHTRLAKEILNTLIKE</sequence>
<evidence type="ECO:0000313" key="3">
    <source>
        <dbReference type="Proteomes" id="UP000824201"/>
    </source>
</evidence>
<name>A0A9D1JC12_9FIRM</name>
<gene>
    <name evidence="2" type="ORF">IAC96_02010</name>
</gene>
<reference evidence="2" key="2">
    <citation type="journal article" date="2021" name="PeerJ">
        <title>Extensive microbial diversity within the chicken gut microbiome revealed by metagenomics and culture.</title>
        <authorList>
            <person name="Gilroy R."/>
            <person name="Ravi A."/>
            <person name="Getino M."/>
            <person name="Pursley I."/>
            <person name="Horton D.L."/>
            <person name="Alikhan N.F."/>
            <person name="Baker D."/>
            <person name="Gharbi K."/>
            <person name="Hall N."/>
            <person name="Watson M."/>
            <person name="Adriaenssens E.M."/>
            <person name="Foster-Nyarko E."/>
            <person name="Jarju S."/>
            <person name="Secka A."/>
            <person name="Antonio M."/>
            <person name="Oren A."/>
            <person name="Chaudhuri R.R."/>
            <person name="La Ragione R."/>
            <person name="Hildebrand F."/>
            <person name="Pallen M.J."/>
        </authorList>
    </citation>
    <scope>NUCLEOTIDE SEQUENCE</scope>
    <source>
        <strain evidence="2">ChiW13-3771</strain>
    </source>
</reference>
<accession>A0A9D1JC12</accession>
<evidence type="ECO:0000313" key="2">
    <source>
        <dbReference type="EMBL" id="HIR87703.1"/>
    </source>
</evidence>
<proteinExistence type="predicted"/>
<comment type="caution">
    <text evidence="2">The sequence shown here is derived from an EMBL/GenBank/DDBJ whole genome shotgun (WGS) entry which is preliminary data.</text>
</comment>
<dbReference type="Proteomes" id="UP000824201">
    <property type="component" value="Unassembled WGS sequence"/>
</dbReference>